<dbReference type="AlphaFoldDB" id="A0A0G0KAQ8"/>
<evidence type="ECO:0000259" key="1">
    <source>
        <dbReference type="Pfam" id="PF18894"/>
    </source>
</evidence>
<sequence length="138" mass="16357">MRKKKSLNVVWHKAPDIKRKVVNLKKNLDLDWVNTSKIFCFRSTNSQSRAYARIWGLAKIWQLAFDSSPYYIIEVLAEKFDHLSDNEKDKVLLHEIAHIPKNFSGSLLPHIRRRGKRNFHSRVEDLVSQYLRISKIKQ</sequence>
<proteinExistence type="predicted"/>
<gene>
    <name evidence="2" type="ORF">US53_C0013G0010</name>
</gene>
<feature type="domain" description="Putative phage metallopeptidase" evidence="1">
    <location>
        <begin position="11"/>
        <end position="125"/>
    </location>
</feature>
<dbReference type="EMBL" id="LBTI01000013">
    <property type="protein sequence ID" value="KKQ37651.1"/>
    <property type="molecule type" value="Genomic_DNA"/>
</dbReference>
<organism evidence="2 3">
    <name type="scientific">Candidatus Woesebacteria bacterium GW2011_GWA1_37_7</name>
    <dbReference type="NCBI Taxonomy" id="1618545"/>
    <lineage>
        <taxon>Bacteria</taxon>
        <taxon>Candidatus Woeseibacteriota</taxon>
    </lineage>
</organism>
<comment type="caution">
    <text evidence="2">The sequence shown here is derived from an EMBL/GenBank/DDBJ whole genome shotgun (WGS) entry which is preliminary data.</text>
</comment>
<evidence type="ECO:0000313" key="2">
    <source>
        <dbReference type="EMBL" id="KKQ37651.1"/>
    </source>
</evidence>
<accession>A0A0G0KAQ8</accession>
<name>A0A0G0KAQ8_9BACT</name>
<protein>
    <submittedName>
        <fullName evidence="2">Metallopeptidase-like protein</fullName>
    </submittedName>
</protein>
<dbReference type="InterPro" id="IPR043998">
    <property type="entry name" value="Put_Metallopep"/>
</dbReference>
<dbReference type="Pfam" id="PF18894">
    <property type="entry name" value="PhageMetallopep"/>
    <property type="match status" value="1"/>
</dbReference>
<evidence type="ECO:0000313" key="3">
    <source>
        <dbReference type="Proteomes" id="UP000034591"/>
    </source>
</evidence>
<dbReference type="Proteomes" id="UP000034591">
    <property type="component" value="Unassembled WGS sequence"/>
</dbReference>
<reference evidence="2 3" key="1">
    <citation type="journal article" date="2015" name="Nature">
        <title>rRNA introns, odd ribosomes, and small enigmatic genomes across a large radiation of phyla.</title>
        <authorList>
            <person name="Brown C.T."/>
            <person name="Hug L.A."/>
            <person name="Thomas B.C."/>
            <person name="Sharon I."/>
            <person name="Castelle C.J."/>
            <person name="Singh A."/>
            <person name="Wilkins M.J."/>
            <person name="Williams K.H."/>
            <person name="Banfield J.F."/>
        </authorList>
    </citation>
    <scope>NUCLEOTIDE SEQUENCE [LARGE SCALE GENOMIC DNA]</scope>
</reference>
<dbReference type="STRING" id="1618545.US53_C0013G0010"/>